<dbReference type="Pfam" id="PF26536">
    <property type="entry name" value="DSRM_REH2"/>
    <property type="match status" value="2"/>
</dbReference>
<proteinExistence type="predicted"/>
<protein>
    <recommendedName>
        <fullName evidence="2">REH2 DRSM domain-containing protein</fullName>
    </recommendedName>
</protein>
<evidence type="ECO:0000256" key="1">
    <source>
        <dbReference type="SAM" id="MobiDB-lite"/>
    </source>
</evidence>
<dbReference type="VEuPathDB" id="TriTrypDB:Lsey_0375_0010"/>
<dbReference type="InterPro" id="IPR058737">
    <property type="entry name" value="DSRM_REH2"/>
</dbReference>
<evidence type="ECO:0000313" key="3">
    <source>
        <dbReference type="EMBL" id="KPI83436.1"/>
    </source>
</evidence>
<accession>A0A0N0P2W5</accession>
<feature type="region of interest" description="Disordered" evidence="1">
    <location>
        <begin position="298"/>
        <end position="339"/>
    </location>
</feature>
<evidence type="ECO:0000259" key="2">
    <source>
        <dbReference type="Pfam" id="PF26536"/>
    </source>
</evidence>
<comment type="caution">
    <text evidence="3">The sequence shown here is derived from an EMBL/GenBank/DDBJ whole genome shotgun (WGS) entry which is preliminary data.</text>
</comment>
<evidence type="ECO:0000313" key="4">
    <source>
        <dbReference type="Proteomes" id="UP000038009"/>
    </source>
</evidence>
<dbReference type="AlphaFoldDB" id="A0A0N0P2W5"/>
<feature type="domain" description="REH2 DRSM" evidence="2">
    <location>
        <begin position="104"/>
        <end position="257"/>
    </location>
</feature>
<dbReference type="PANTHER" id="PTHR42260">
    <property type="entry name" value="DRBM DOMAIN-CONTAINING PROTEIN-RELATED"/>
    <property type="match status" value="1"/>
</dbReference>
<name>A0A0N0P2W5_LEPSE</name>
<gene>
    <name evidence="3" type="ORF">ABL78_7522</name>
</gene>
<dbReference type="PANTHER" id="PTHR42260:SF2">
    <property type="entry name" value="DRBM DOMAIN-CONTAINING PROTEIN"/>
    <property type="match status" value="1"/>
</dbReference>
<feature type="domain" description="REH2 DRSM" evidence="2">
    <location>
        <begin position="486"/>
        <end position="600"/>
    </location>
</feature>
<feature type="compositionally biased region" description="Low complexity" evidence="1">
    <location>
        <begin position="298"/>
        <end position="311"/>
    </location>
</feature>
<dbReference type="OrthoDB" id="240957at2759"/>
<dbReference type="EMBL" id="LJSK01000375">
    <property type="protein sequence ID" value="KPI83436.1"/>
    <property type="molecule type" value="Genomic_DNA"/>
</dbReference>
<dbReference type="OMA" id="HQDVWNL"/>
<dbReference type="Proteomes" id="UP000038009">
    <property type="component" value="Unassembled WGS sequence"/>
</dbReference>
<keyword evidence="4" id="KW-1185">Reference proteome</keyword>
<feature type="region of interest" description="Disordered" evidence="1">
    <location>
        <begin position="790"/>
        <end position="818"/>
    </location>
</feature>
<sequence>MKTVINRVCALRATPLCTVPWSCAFRRLHLQVESDTCGAAFWHAHRTLHTHSAASSSSAANGHLNRSADADAADHAGDAVPADLSFTTKSSTHTPQKLLFLPAADSFAQSRIKNYVKRIMATPAPEGTAAASASGKGKHSSASTASFSVADALPRKLTTEEKKRYAAAAELLPVWISSFELPVDVFVNDRLTRRYITATGFAAEAKTSAIAACMHAERCLDALRIPIFTSQQRQHQRVLQAQAEGRTAAEVADVPYEMSQVVLPAPVCLPPGASAQSTHRLSSYQPKCVQNVHSTVGGTAAAGPASSASAEGRARRDSGTAGGRRPLPHRPAAAGRHQRRCDNYTTRYSGDLFVNTPLNELAVLQSMPFAHNRPSEGEEDDFYGVQEADSVQITAEEVSILQPEMLPPVDTLGAAPVNSERAVPSRPPFAQGAHTVMLQREMQHQSKGSGPARLDETEGGLYDLVEGAPGDWYMDREVPGAWCLRDAGAVARIDQYLRRVSGHSFKDSVRVHFTDEDTFQFLERKSRYGVEQKRWYTATLDLTEIGVCATGKGTTQMAAFDLCAMHAERLLQWFGVHLYTNQSAQALYYDACLKWGRQMAAARIDPSTMNMTTARLPKPMKEWFRNTKSRQRCSERNVMEKLLVLNRAIVHIYRKHLIEGDLFSTDKYVELFSLVEPCVRSFMVAMQHPFESAYFNLVYQEGSQYRTTIYLPLPQCYGIRGGYAIGATPLHGIQLCALNAVDVLCALDVIPPVCMAQPQWQRLMELRESLGMMLPPSYVYKKRLESATTDAARAAVGPPPPPPHPQLRSPPGYRETSGLSVTIPRHEDVWRIMLMDADVFDVVPSKEELTESCKQHSEGEYLLLPQTFFEEALAHLFQLSPERQEHHRYMFHYTGVQRHQQFAKVAANNFWMELPLDRAIYGRRVAVGRCHCRRGAERMMYIHALRIFRTLKVAPWDTLDRQELSRALYKASLFQANKRVHQWRWLCAAVLDGCADGEGGPQKLSIPEAEITLEVVTNCAKQMAAVAGMKDALGFADMTHALSPHPVMSRELAVNTLC</sequence>
<reference evidence="3 4" key="1">
    <citation type="journal article" date="2015" name="PLoS Pathog.">
        <title>Leptomonas seymouri: Adaptations to the Dixenous Life Cycle Analyzed by Genome Sequencing, Transcriptome Profiling and Co-infection with Leishmania donovani.</title>
        <authorList>
            <person name="Kraeva N."/>
            <person name="Butenko A."/>
            <person name="Hlavacova J."/>
            <person name="Kostygov A."/>
            <person name="Myskova J."/>
            <person name="Grybchuk D."/>
            <person name="Lestinova T."/>
            <person name="Votypka J."/>
            <person name="Volf P."/>
            <person name="Opperdoes F."/>
            <person name="Flegontov P."/>
            <person name="Lukes J."/>
            <person name="Yurchenko V."/>
        </authorList>
    </citation>
    <scope>NUCLEOTIDE SEQUENCE [LARGE SCALE GENOMIC DNA]</scope>
    <source>
        <strain evidence="3 4">ATCC 30220</strain>
    </source>
</reference>
<feature type="region of interest" description="Disordered" evidence="1">
    <location>
        <begin position="53"/>
        <end position="73"/>
    </location>
</feature>
<organism evidence="3 4">
    <name type="scientific">Leptomonas seymouri</name>
    <dbReference type="NCBI Taxonomy" id="5684"/>
    <lineage>
        <taxon>Eukaryota</taxon>
        <taxon>Discoba</taxon>
        <taxon>Euglenozoa</taxon>
        <taxon>Kinetoplastea</taxon>
        <taxon>Metakinetoplastina</taxon>
        <taxon>Trypanosomatida</taxon>
        <taxon>Trypanosomatidae</taxon>
        <taxon>Leishmaniinae</taxon>
        <taxon>Leptomonas</taxon>
    </lineage>
</organism>